<evidence type="ECO:0000313" key="1">
    <source>
        <dbReference type="EMBL" id="SCQ22666.1"/>
    </source>
</evidence>
<evidence type="ECO:0000313" key="2">
    <source>
        <dbReference type="Proteomes" id="UP000182057"/>
    </source>
</evidence>
<accession>A0A1D3UQY3</accession>
<organism evidence="1 2">
    <name type="scientific">Tannerella forsythia</name>
    <name type="common">Bacteroides forsythus</name>
    <dbReference type="NCBI Taxonomy" id="28112"/>
    <lineage>
        <taxon>Bacteria</taxon>
        <taxon>Pseudomonadati</taxon>
        <taxon>Bacteroidota</taxon>
        <taxon>Bacteroidia</taxon>
        <taxon>Bacteroidales</taxon>
        <taxon>Tannerellaceae</taxon>
        <taxon>Tannerella</taxon>
    </lineage>
</organism>
<protein>
    <submittedName>
        <fullName evidence="1">Uncharacterized protein</fullName>
    </submittedName>
</protein>
<gene>
    <name evidence="1" type="ORF">TFUB20_01793</name>
</gene>
<reference evidence="1 2" key="1">
    <citation type="submission" date="2016-09" db="EMBL/GenBank/DDBJ databases">
        <authorList>
            <person name="Capua I."/>
            <person name="De Benedictis P."/>
            <person name="Joannis T."/>
            <person name="Lombin L.H."/>
            <person name="Cattoli G."/>
        </authorList>
    </citation>
    <scope>NUCLEOTIDE SEQUENCE [LARGE SCALE GENOMIC DNA]</scope>
    <source>
        <strain evidence="1 2">UB20</strain>
    </source>
</reference>
<sequence length="49" mass="5581">MFLINFYFTGAKVEVFAKGGNPELSVFYANFSPIIGICRKVVDRGRLFF</sequence>
<proteinExistence type="predicted"/>
<dbReference type="AlphaFoldDB" id="A0A1D3UQY3"/>
<dbReference type="Proteomes" id="UP000182057">
    <property type="component" value="Unassembled WGS sequence"/>
</dbReference>
<name>A0A1D3UQY3_TANFO</name>
<dbReference type="EMBL" id="FMMM01000062">
    <property type="protein sequence ID" value="SCQ22666.1"/>
    <property type="molecule type" value="Genomic_DNA"/>
</dbReference>